<dbReference type="PANTHER" id="PTHR45528">
    <property type="entry name" value="SENSOR HISTIDINE KINASE CPXA"/>
    <property type="match status" value="1"/>
</dbReference>
<dbReference type="Pfam" id="PF00512">
    <property type="entry name" value="HisKA"/>
    <property type="match status" value="1"/>
</dbReference>
<comment type="subcellular location">
    <subcellularLocation>
        <location evidence="2">Cell membrane</location>
        <topology evidence="2">Multi-pass membrane protein</topology>
    </subcellularLocation>
</comment>
<dbReference type="CDD" id="cd00082">
    <property type="entry name" value="HisKA"/>
    <property type="match status" value="1"/>
</dbReference>
<dbReference type="InterPro" id="IPR003661">
    <property type="entry name" value="HisK_dim/P_dom"/>
</dbReference>
<keyword evidence="7 14" id="KW-0812">Transmembrane</keyword>
<dbReference type="SUPFAM" id="SSF47384">
    <property type="entry name" value="Homodimeric domain of signal transducing histidine kinase"/>
    <property type="match status" value="1"/>
</dbReference>
<feature type="transmembrane region" description="Helical" evidence="14">
    <location>
        <begin position="483"/>
        <end position="505"/>
    </location>
</feature>
<feature type="transmembrane region" description="Helical" evidence="14">
    <location>
        <begin position="535"/>
        <end position="553"/>
    </location>
</feature>
<dbReference type="InterPro" id="IPR005467">
    <property type="entry name" value="His_kinase_dom"/>
</dbReference>
<feature type="domain" description="Histidine kinase" evidence="15">
    <location>
        <begin position="646"/>
        <end position="860"/>
    </location>
</feature>
<dbReference type="GO" id="GO:0005524">
    <property type="term" value="F:ATP binding"/>
    <property type="evidence" value="ECO:0007669"/>
    <property type="project" value="UniProtKB-KW"/>
</dbReference>
<evidence type="ECO:0000313" key="16">
    <source>
        <dbReference type="EMBL" id="PWJ30404.1"/>
    </source>
</evidence>
<dbReference type="SMART" id="SM00388">
    <property type="entry name" value="HisKA"/>
    <property type="match status" value="1"/>
</dbReference>
<evidence type="ECO:0000256" key="13">
    <source>
        <dbReference type="ARBA" id="ARBA00023136"/>
    </source>
</evidence>
<keyword evidence="10" id="KW-0067">ATP-binding</keyword>
<dbReference type="GO" id="GO:0005886">
    <property type="term" value="C:plasma membrane"/>
    <property type="evidence" value="ECO:0007669"/>
    <property type="project" value="UniProtKB-SubCell"/>
</dbReference>
<evidence type="ECO:0000256" key="5">
    <source>
        <dbReference type="ARBA" id="ARBA00022553"/>
    </source>
</evidence>
<dbReference type="Gene3D" id="3.30.565.10">
    <property type="entry name" value="Histidine kinase-like ATPase, C-terminal domain"/>
    <property type="match status" value="1"/>
</dbReference>
<keyword evidence="12" id="KW-0902">Two-component regulatory system</keyword>
<dbReference type="PROSITE" id="PS50109">
    <property type="entry name" value="HIS_KIN"/>
    <property type="match status" value="1"/>
</dbReference>
<comment type="catalytic activity">
    <reaction evidence="1">
        <text>ATP + protein L-histidine = ADP + protein N-phospho-L-histidine.</text>
        <dbReference type="EC" id="2.7.13.3"/>
    </reaction>
</comment>
<dbReference type="InterPro" id="IPR036097">
    <property type="entry name" value="HisK_dim/P_sf"/>
</dbReference>
<accession>A0A2Y9C501</accession>
<proteinExistence type="predicted"/>
<evidence type="ECO:0000256" key="11">
    <source>
        <dbReference type="ARBA" id="ARBA00022989"/>
    </source>
</evidence>
<dbReference type="PRINTS" id="PR00344">
    <property type="entry name" value="BCTRLSENSOR"/>
</dbReference>
<dbReference type="InterPro" id="IPR036890">
    <property type="entry name" value="HATPase_C_sf"/>
</dbReference>
<evidence type="ECO:0000313" key="17">
    <source>
        <dbReference type="Proteomes" id="UP000245845"/>
    </source>
</evidence>
<comment type="caution">
    <text evidence="16">The sequence shown here is derived from an EMBL/GenBank/DDBJ whole genome shotgun (WGS) entry which is preliminary data.</text>
</comment>
<keyword evidence="13 14" id="KW-0472">Membrane</keyword>
<evidence type="ECO:0000256" key="6">
    <source>
        <dbReference type="ARBA" id="ARBA00022679"/>
    </source>
</evidence>
<evidence type="ECO:0000256" key="14">
    <source>
        <dbReference type="SAM" id="Phobius"/>
    </source>
</evidence>
<keyword evidence="8" id="KW-0547">Nucleotide-binding</keyword>
<dbReference type="Proteomes" id="UP000245845">
    <property type="component" value="Unassembled WGS sequence"/>
</dbReference>
<evidence type="ECO:0000256" key="4">
    <source>
        <dbReference type="ARBA" id="ARBA00022475"/>
    </source>
</evidence>
<dbReference type="SUPFAM" id="SSF55874">
    <property type="entry name" value="ATPase domain of HSP90 chaperone/DNA topoisomerase II/histidine kinase"/>
    <property type="match status" value="1"/>
</dbReference>
<dbReference type="SMART" id="SM00387">
    <property type="entry name" value="HATPase_c"/>
    <property type="match status" value="1"/>
</dbReference>
<evidence type="ECO:0000256" key="9">
    <source>
        <dbReference type="ARBA" id="ARBA00022777"/>
    </source>
</evidence>
<evidence type="ECO:0000256" key="1">
    <source>
        <dbReference type="ARBA" id="ARBA00000085"/>
    </source>
</evidence>
<feature type="transmembrane region" description="Helical" evidence="14">
    <location>
        <begin position="559"/>
        <end position="578"/>
    </location>
</feature>
<evidence type="ECO:0000256" key="8">
    <source>
        <dbReference type="ARBA" id="ARBA00022741"/>
    </source>
</evidence>
<dbReference type="RefSeq" id="WP_109730828.1">
    <property type="nucleotide sequence ID" value="NZ_BAAACK010000019.1"/>
</dbReference>
<gene>
    <name evidence="16" type="ORF">A8806_104274</name>
</gene>
<dbReference type="GO" id="GO:0000155">
    <property type="term" value="F:phosphorelay sensor kinase activity"/>
    <property type="evidence" value="ECO:0007669"/>
    <property type="project" value="InterPro"/>
</dbReference>
<keyword evidence="9 16" id="KW-0418">Kinase</keyword>
<evidence type="ECO:0000259" key="15">
    <source>
        <dbReference type="PROSITE" id="PS50109"/>
    </source>
</evidence>
<sequence>MKNWYKKPVTKGILLLLAHITAVFAVLSMVIILSFSGSLGSENFLKTSGRPYEESSSFKNMVYDATWEVMEGIAMKNNFESDGKYNPNKLVDIVDLAKNGRITGEGENGLVYELEDLVNWSNEYIDDGSDYDDANVVVCEKPDGTYHYYYMSEFKSLLEDGKLKIELENSTQDQFLSELERGNYTSGYYDTIDIKSENGDTEYTDCWTFNNALKEKYTPVGAANILEAVNNTPELNGKLSRVYGYLQNILNSLSYQVDRYLYSGDTWEEGNTNFTYMFVDENEKKVYTNNSKFKNYDDVKDYLETMKSGTDHKYLIVKPKLAEFESNMDISANEWRSMVKSYNYSKKADCIFAASIDTNFPIQDAFYTDAQDYNTYAPYMKLASVGSILCSILFFVILIWMTLIAGRCGEDGEVRLNAFDKWPTEIGAGAVIVLWIVPAMLIGSSMGGFYASTVHETTSDIYATGVITKSYQTYGDYLGASDLILAGILAAFTTFWFLFGFLSLVRRIKAKTLWSNSLLRRVCRFLKEMWRNRSVTFKAVLLLAVFILLHWFAMAMNDGGWFFMMMLASEAVALYFVVKSAIAKSQIKKGIKEIASGNVDYQIPLDRLRGENLDIAERVNDIGNGLQRAVEEGMKSERLKTDLITNVSHDIKTPLTSIINYVDLLKRENFNDPKIQGYLDILETKAQRLKTLTEDVVEASKVSSGNITLELMDVNLVEMINQTEGEFAEKFEAKNLQVVQNLPDGPAMIHVDGRRMWRVLENIYNNAAKYAMPGTRVYADLWVDEEHVRFSLKNISEQPLNISADELTERFIRGDISRSTEGSGLGLSIAKSLTQMQGGEFRLYLDGDLFKATIEFPRVR</sequence>
<evidence type="ECO:0000256" key="7">
    <source>
        <dbReference type="ARBA" id="ARBA00022692"/>
    </source>
</evidence>
<feature type="transmembrane region" description="Helical" evidence="14">
    <location>
        <begin position="12"/>
        <end position="35"/>
    </location>
</feature>
<dbReference type="EMBL" id="QGDL01000004">
    <property type="protein sequence ID" value="PWJ30404.1"/>
    <property type="molecule type" value="Genomic_DNA"/>
</dbReference>
<feature type="transmembrane region" description="Helical" evidence="14">
    <location>
        <begin position="426"/>
        <end position="450"/>
    </location>
</feature>
<evidence type="ECO:0000256" key="10">
    <source>
        <dbReference type="ARBA" id="ARBA00022840"/>
    </source>
</evidence>
<name>A0A2Y9C501_9FIRM</name>
<evidence type="ECO:0000256" key="12">
    <source>
        <dbReference type="ARBA" id="ARBA00023012"/>
    </source>
</evidence>
<keyword evidence="17" id="KW-1185">Reference proteome</keyword>
<dbReference type="Gene3D" id="1.10.287.130">
    <property type="match status" value="1"/>
</dbReference>
<dbReference type="EC" id="2.7.13.3" evidence="3"/>
<keyword evidence="4" id="KW-1003">Cell membrane</keyword>
<reference evidence="16 17" key="1">
    <citation type="submission" date="2018-05" db="EMBL/GenBank/DDBJ databases">
        <title>The Hungate 1000. A catalogue of reference genomes from the rumen microbiome.</title>
        <authorList>
            <person name="Kelly W."/>
        </authorList>
    </citation>
    <scope>NUCLEOTIDE SEQUENCE [LARGE SCALE GENOMIC DNA]</scope>
    <source>
        <strain evidence="16 17">NLAE-zl-C242</strain>
    </source>
</reference>
<dbReference type="AlphaFoldDB" id="A0A2Y9C501"/>
<keyword evidence="5" id="KW-0597">Phosphoprotein</keyword>
<organism evidence="16 17">
    <name type="scientific">Faecalicatena orotica</name>
    <dbReference type="NCBI Taxonomy" id="1544"/>
    <lineage>
        <taxon>Bacteria</taxon>
        <taxon>Bacillati</taxon>
        <taxon>Bacillota</taxon>
        <taxon>Clostridia</taxon>
        <taxon>Lachnospirales</taxon>
        <taxon>Lachnospiraceae</taxon>
        <taxon>Faecalicatena</taxon>
    </lineage>
</organism>
<keyword evidence="6" id="KW-0808">Transferase</keyword>
<dbReference type="InterPro" id="IPR003594">
    <property type="entry name" value="HATPase_dom"/>
</dbReference>
<dbReference type="Pfam" id="PF02518">
    <property type="entry name" value="HATPase_c"/>
    <property type="match status" value="1"/>
</dbReference>
<dbReference type="PANTHER" id="PTHR45528:SF1">
    <property type="entry name" value="SENSOR HISTIDINE KINASE CPXA"/>
    <property type="match status" value="1"/>
</dbReference>
<dbReference type="InterPro" id="IPR004358">
    <property type="entry name" value="Sig_transdc_His_kin-like_C"/>
</dbReference>
<evidence type="ECO:0000256" key="2">
    <source>
        <dbReference type="ARBA" id="ARBA00004651"/>
    </source>
</evidence>
<feature type="transmembrane region" description="Helical" evidence="14">
    <location>
        <begin position="382"/>
        <end position="405"/>
    </location>
</feature>
<dbReference type="InterPro" id="IPR050398">
    <property type="entry name" value="HssS/ArlS-like"/>
</dbReference>
<keyword evidence="11 14" id="KW-1133">Transmembrane helix</keyword>
<protein>
    <recommendedName>
        <fullName evidence="3">histidine kinase</fullName>
        <ecNumber evidence="3">2.7.13.3</ecNumber>
    </recommendedName>
</protein>
<evidence type="ECO:0000256" key="3">
    <source>
        <dbReference type="ARBA" id="ARBA00012438"/>
    </source>
</evidence>
<dbReference type="OrthoDB" id="9792991at2"/>